<dbReference type="PANTHER" id="PTHR15977:SF15">
    <property type="entry name" value="CILIA- AND FLAGELLA-ASSOCIATED PROTEIN 46"/>
    <property type="match status" value="1"/>
</dbReference>
<dbReference type="PANTHER" id="PTHR15977">
    <property type="entry name" value="CILIA- AND FLAGELLA-ASSOCIATED PROTEIN 46"/>
    <property type="match status" value="1"/>
</dbReference>
<dbReference type="Proteomes" id="UP001529510">
    <property type="component" value="Unassembled WGS sequence"/>
</dbReference>
<gene>
    <name evidence="1" type="ORF">M9458_027648</name>
</gene>
<comment type="caution">
    <text evidence="1">The sequence shown here is derived from an EMBL/GenBank/DDBJ whole genome shotgun (WGS) entry which is preliminary data.</text>
</comment>
<dbReference type="EMBL" id="JAMKFB020000013">
    <property type="protein sequence ID" value="KAL0178754.1"/>
    <property type="molecule type" value="Genomic_DNA"/>
</dbReference>
<proteinExistence type="predicted"/>
<keyword evidence="2" id="KW-1185">Reference proteome</keyword>
<evidence type="ECO:0000313" key="1">
    <source>
        <dbReference type="EMBL" id="KAL0178754.1"/>
    </source>
</evidence>
<organism evidence="1 2">
    <name type="scientific">Cirrhinus mrigala</name>
    <name type="common">Mrigala</name>
    <dbReference type="NCBI Taxonomy" id="683832"/>
    <lineage>
        <taxon>Eukaryota</taxon>
        <taxon>Metazoa</taxon>
        <taxon>Chordata</taxon>
        <taxon>Craniata</taxon>
        <taxon>Vertebrata</taxon>
        <taxon>Euteleostomi</taxon>
        <taxon>Actinopterygii</taxon>
        <taxon>Neopterygii</taxon>
        <taxon>Teleostei</taxon>
        <taxon>Ostariophysi</taxon>
        <taxon>Cypriniformes</taxon>
        <taxon>Cyprinidae</taxon>
        <taxon>Labeoninae</taxon>
        <taxon>Labeonini</taxon>
        <taxon>Cirrhinus</taxon>
    </lineage>
</organism>
<dbReference type="AlphaFoldDB" id="A0ABD0PXL3"/>
<protein>
    <submittedName>
        <fullName evidence="1">Uncharacterized protein</fullName>
    </submittedName>
</protein>
<feature type="non-terminal residue" evidence="1">
    <location>
        <position position="1"/>
    </location>
</feature>
<evidence type="ECO:0000313" key="2">
    <source>
        <dbReference type="Proteomes" id="UP001529510"/>
    </source>
</evidence>
<name>A0ABD0PXL3_CIRMR</name>
<dbReference type="InterPro" id="IPR039586">
    <property type="entry name" value="CFAP46"/>
</dbReference>
<feature type="non-terminal residue" evidence="1">
    <location>
        <position position="67"/>
    </location>
</feature>
<reference evidence="1 2" key="1">
    <citation type="submission" date="2024-05" db="EMBL/GenBank/DDBJ databases">
        <title>Genome sequencing and assembly of Indian major carp, Cirrhinus mrigala (Hamilton, 1822).</title>
        <authorList>
            <person name="Mohindra V."/>
            <person name="Chowdhury L.M."/>
            <person name="Lal K."/>
            <person name="Jena J.K."/>
        </authorList>
    </citation>
    <scope>NUCLEOTIDE SEQUENCE [LARGE SCALE GENOMIC DNA]</scope>
    <source>
        <strain evidence="1">CM1030</strain>
        <tissue evidence="1">Blood</tissue>
    </source>
</reference>
<accession>A0ABD0PXL3</accession>
<sequence>ALGDRTSLAKSLHLLAVLANQEQRYDEAVVLLQEVQEIGGDEEFCFLLVQTLLTTVAEQEGPDGHHQ</sequence>